<accession>A0A4Y2QFZ2</accession>
<gene>
    <name evidence="1" type="ORF">AVEN_213411_1</name>
</gene>
<dbReference type="Gene3D" id="3.30.420.10">
    <property type="entry name" value="Ribonuclease H-like superfamily/Ribonuclease H"/>
    <property type="match status" value="1"/>
</dbReference>
<dbReference type="PANTHER" id="PTHR38681">
    <property type="entry name" value="RETROVIRUS-RELATED POL POLYPROTEIN FROM TRANSPOSON 412-LIKE PROTEIN-RELATED"/>
    <property type="match status" value="1"/>
</dbReference>
<dbReference type="EMBL" id="BGPR01013688">
    <property type="protein sequence ID" value="GBN61767.1"/>
    <property type="molecule type" value="Genomic_DNA"/>
</dbReference>
<dbReference type="PANTHER" id="PTHR38681:SF1">
    <property type="entry name" value="RETROVIRUS-RELATED POL POLYPROTEIN FROM TRANSPOSON 412-LIKE PROTEIN"/>
    <property type="match status" value="1"/>
</dbReference>
<reference evidence="1 2" key="1">
    <citation type="journal article" date="2019" name="Sci. Rep.">
        <title>Orb-weaving spider Araneus ventricosus genome elucidates the spidroin gene catalogue.</title>
        <authorList>
            <person name="Kono N."/>
            <person name="Nakamura H."/>
            <person name="Ohtoshi R."/>
            <person name="Moran D.A.P."/>
            <person name="Shinohara A."/>
            <person name="Yoshida Y."/>
            <person name="Fujiwara M."/>
            <person name="Mori M."/>
            <person name="Tomita M."/>
            <person name="Arakawa K."/>
        </authorList>
    </citation>
    <scope>NUCLEOTIDE SEQUENCE [LARGE SCALE GENOMIC DNA]</scope>
</reference>
<dbReference type="GO" id="GO:0003676">
    <property type="term" value="F:nucleic acid binding"/>
    <property type="evidence" value="ECO:0007669"/>
    <property type="project" value="InterPro"/>
</dbReference>
<protein>
    <submittedName>
        <fullName evidence="1">Uncharacterized protein</fullName>
    </submittedName>
</protein>
<organism evidence="1 2">
    <name type="scientific">Araneus ventricosus</name>
    <name type="common">Orbweaver spider</name>
    <name type="synonym">Epeira ventricosa</name>
    <dbReference type="NCBI Taxonomy" id="182803"/>
    <lineage>
        <taxon>Eukaryota</taxon>
        <taxon>Metazoa</taxon>
        <taxon>Ecdysozoa</taxon>
        <taxon>Arthropoda</taxon>
        <taxon>Chelicerata</taxon>
        <taxon>Arachnida</taxon>
        <taxon>Araneae</taxon>
        <taxon>Araneomorphae</taxon>
        <taxon>Entelegynae</taxon>
        <taxon>Araneoidea</taxon>
        <taxon>Araneidae</taxon>
        <taxon>Araneus</taxon>
    </lineage>
</organism>
<evidence type="ECO:0000313" key="2">
    <source>
        <dbReference type="Proteomes" id="UP000499080"/>
    </source>
</evidence>
<dbReference type="OrthoDB" id="6428550at2759"/>
<name>A0A4Y2QFZ2_ARAVE</name>
<evidence type="ECO:0000313" key="1">
    <source>
        <dbReference type="EMBL" id="GBN61767.1"/>
    </source>
</evidence>
<dbReference type="InterPro" id="IPR036397">
    <property type="entry name" value="RNaseH_sf"/>
</dbReference>
<dbReference type="AlphaFoldDB" id="A0A4Y2QFZ2"/>
<comment type="caution">
    <text evidence="1">The sequence shown here is derived from an EMBL/GenBank/DDBJ whole genome shotgun (WGS) entry which is preliminary data.</text>
</comment>
<keyword evidence="2" id="KW-1185">Reference proteome</keyword>
<dbReference type="Proteomes" id="UP000499080">
    <property type="component" value="Unassembled WGS sequence"/>
</dbReference>
<proteinExistence type="predicted"/>
<sequence>MLGAQKCRTTRCHHQSNWTVEELYRPLKSAINCHATERWTKVLPIILLGLRASLEEDVKSTPAELVFGNAVRLPGELFEVS</sequence>